<dbReference type="GO" id="GO:0003676">
    <property type="term" value="F:nucleic acid binding"/>
    <property type="evidence" value="ECO:0007669"/>
    <property type="project" value="InterPro"/>
</dbReference>
<dbReference type="PROSITE" id="PS50158">
    <property type="entry name" value="ZF_CCHC"/>
    <property type="match status" value="1"/>
</dbReference>
<dbReference type="InterPro" id="IPR001878">
    <property type="entry name" value="Znf_CCHC"/>
</dbReference>
<dbReference type="PANTHER" id="PTHR35317:SF42">
    <property type="entry name" value="RETROTRANSPOSON GAG DOMAIN-CONTAINING PROTEIN"/>
    <property type="match status" value="1"/>
</dbReference>
<evidence type="ECO:0000256" key="1">
    <source>
        <dbReference type="PROSITE-ProRule" id="PRU00047"/>
    </source>
</evidence>
<dbReference type="Pfam" id="PF14223">
    <property type="entry name" value="Retrotran_gag_2"/>
    <property type="match status" value="1"/>
</dbReference>
<evidence type="ECO:0000259" key="3">
    <source>
        <dbReference type="PROSITE" id="PS50158"/>
    </source>
</evidence>
<comment type="caution">
    <text evidence="4">The sequence shown here is derived from an EMBL/GenBank/DDBJ whole genome shotgun (WGS) entry which is preliminary data.</text>
</comment>
<dbReference type="OrthoDB" id="418757at2759"/>
<proteinExistence type="predicted"/>
<reference evidence="4 5" key="1">
    <citation type="submission" date="2019-05" db="EMBL/GenBank/DDBJ databases">
        <title>Mikania micrantha, genome provides insights into the molecular mechanism of rapid growth.</title>
        <authorList>
            <person name="Liu B."/>
        </authorList>
    </citation>
    <scope>NUCLEOTIDE SEQUENCE [LARGE SCALE GENOMIC DNA]</scope>
    <source>
        <strain evidence="4">NLD-2019</strain>
        <tissue evidence="4">Leaf</tissue>
    </source>
</reference>
<dbReference type="SUPFAM" id="SSF57756">
    <property type="entry name" value="Retrovirus zinc finger-like domains"/>
    <property type="match status" value="1"/>
</dbReference>
<organism evidence="4 5">
    <name type="scientific">Mikania micrantha</name>
    <name type="common">bitter vine</name>
    <dbReference type="NCBI Taxonomy" id="192012"/>
    <lineage>
        <taxon>Eukaryota</taxon>
        <taxon>Viridiplantae</taxon>
        <taxon>Streptophyta</taxon>
        <taxon>Embryophyta</taxon>
        <taxon>Tracheophyta</taxon>
        <taxon>Spermatophyta</taxon>
        <taxon>Magnoliopsida</taxon>
        <taxon>eudicotyledons</taxon>
        <taxon>Gunneridae</taxon>
        <taxon>Pentapetalae</taxon>
        <taxon>asterids</taxon>
        <taxon>campanulids</taxon>
        <taxon>Asterales</taxon>
        <taxon>Asteraceae</taxon>
        <taxon>Asteroideae</taxon>
        <taxon>Heliantheae alliance</taxon>
        <taxon>Eupatorieae</taxon>
        <taxon>Mikania</taxon>
    </lineage>
</organism>
<dbReference type="EMBL" id="SZYD01000008">
    <property type="protein sequence ID" value="KAD5507982.1"/>
    <property type="molecule type" value="Genomic_DNA"/>
</dbReference>
<evidence type="ECO:0000256" key="2">
    <source>
        <dbReference type="SAM" id="MobiDB-lite"/>
    </source>
</evidence>
<accession>A0A5N6NZB5</accession>
<keyword evidence="1" id="KW-0863">Zinc-finger</keyword>
<feature type="compositionally biased region" description="Low complexity" evidence="2">
    <location>
        <begin position="210"/>
        <end position="223"/>
    </location>
</feature>
<keyword evidence="1" id="KW-0479">Metal-binding</keyword>
<gene>
    <name evidence="4" type="ORF">E3N88_15685</name>
</gene>
<name>A0A5N6NZB5_9ASTR</name>
<keyword evidence="1" id="KW-0862">Zinc</keyword>
<protein>
    <recommendedName>
        <fullName evidence="3">CCHC-type domain-containing protein</fullName>
    </recommendedName>
</protein>
<evidence type="ECO:0000313" key="5">
    <source>
        <dbReference type="Proteomes" id="UP000326396"/>
    </source>
</evidence>
<dbReference type="PANTHER" id="PTHR35317">
    <property type="entry name" value="OS04G0629600 PROTEIN"/>
    <property type="match status" value="1"/>
</dbReference>
<feature type="domain" description="CCHC-type" evidence="3">
    <location>
        <begin position="229"/>
        <end position="245"/>
    </location>
</feature>
<evidence type="ECO:0000313" key="4">
    <source>
        <dbReference type="EMBL" id="KAD5507982.1"/>
    </source>
</evidence>
<dbReference type="InterPro" id="IPR036875">
    <property type="entry name" value="Znf_CCHC_sf"/>
</dbReference>
<dbReference type="GO" id="GO:0008270">
    <property type="term" value="F:zinc ion binding"/>
    <property type="evidence" value="ECO:0007669"/>
    <property type="project" value="UniProtKB-KW"/>
</dbReference>
<sequence length="410" mass="45982">MAEDGKFSIEKFDGSDFSWWKMQMDALLCQKDLDMVLNEKPKKMEKAAEALWDAKDKKAKGIITLSLTRNVAFNIMSETTARGMMVALSNMYEKPSAANKVFLMRELFTMRMREGSSVTEHINNLNSILSRLSSVGMKFDDETKAVLLLSSLPDSWSGTVTAVTNSVGTDGLTFEKIRDLVLGEDVRRRGAKAGSSEMFYVGRGRENSRDSGSSKGRGRSSSKAQPSVRCWECNEKGHYRGTCPNKNSGGGSKNSGGLNTAEVSYSDDDALILCSESSVESWVMDSGASFHATHSNDGMRNVKEGDFGKVRLGNGEVLDVTGMGDLDLVTTLEHRPTWRHQKQSENRPTLIEEERKKNEIEEIAKKIDFKEDRFWIIENLLWIVEEDRFQRRAASNCRDTSRECRLGAWK</sequence>
<feature type="region of interest" description="Disordered" evidence="2">
    <location>
        <begin position="197"/>
        <end position="227"/>
    </location>
</feature>
<dbReference type="InterPro" id="IPR054722">
    <property type="entry name" value="PolX-like_BBD"/>
</dbReference>
<keyword evidence="5" id="KW-1185">Reference proteome</keyword>
<dbReference type="Pfam" id="PF22936">
    <property type="entry name" value="Pol_BBD"/>
    <property type="match status" value="1"/>
</dbReference>
<dbReference type="Proteomes" id="UP000326396">
    <property type="component" value="Linkage Group LG16"/>
</dbReference>
<dbReference type="AlphaFoldDB" id="A0A5N6NZB5"/>